<gene>
    <name evidence="2" type="ORF">I0Q91_08035</name>
</gene>
<dbReference type="AlphaFoldDB" id="A0A931FAI8"/>
<feature type="signal peptide" evidence="1">
    <location>
        <begin position="1"/>
        <end position="21"/>
    </location>
</feature>
<dbReference type="EMBL" id="JADPIE010000004">
    <property type="protein sequence ID" value="MBF8437022.1"/>
    <property type="molecule type" value="Genomic_DNA"/>
</dbReference>
<organism evidence="2 3">
    <name type="scientific">Halonatronomonas betaini</name>
    <dbReference type="NCBI Taxonomy" id="2778430"/>
    <lineage>
        <taxon>Bacteria</taxon>
        <taxon>Bacillati</taxon>
        <taxon>Bacillota</taxon>
        <taxon>Clostridia</taxon>
        <taxon>Halanaerobiales</taxon>
        <taxon>Halarsenatibacteraceae</taxon>
        <taxon>Halonatronomonas</taxon>
    </lineage>
</organism>
<evidence type="ECO:0000256" key="1">
    <source>
        <dbReference type="SAM" id="SignalP"/>
    </source>
</evidence>
<accession>A0A931FAI8</accession>
<feature type="chain" id="PRO_5038890023" description="Carboxypeptidase regulatory-like domain-containing protein" evidence="1">
    <location>
        <begin position="22"/>
        <end position="516"/>
    </location>
</feature>
<keyword evidence="3" id="KW-1185">Reference proteome</keyword>
<evidence type="ECO:0000313" key="2">
    <source>
        <dbReference type="EMBL" id="MBF8437022.1"/>
    </source>
</evidence>
<dbReference type="RefSeq" id="WP_270453953.1">
    <property type="nucleotide sequence ID" value="NZ_JADPIE010000004.1"/>
</dbReference>
<dbReference type="PROSITE" id="PS51257">
    <property type="entry name" value="PROKAR_LIPOPROTEIN"/>
    <property type="match status" value="1"/>
</dbReference>
<comment type="caution">
    <text evidence="2">The sequence shown here is derived from an EMBL/GenBank/DDBJ whole genome shotgun (WGS) entry which is preliminary data.</text>
</comment>
<name>A0A931FAI8_9FIRM</name>
<reference evidence="2" key="1">
    <citation type="submission" date="2020-11" db="EMBL/GenBank/DDBJ databases">
        <title>Halonatronomonas betainensis gen. nov., sp. nov. a novel haloalkaliphilic representative of the family Halanaerobiacae capable of betaine degradation.</title>
        <authorList>
            <person name="Boltyanskaya Y."/>
            <person name="Kevbrin V."/>
            <person name="Detkova E."/>
            <person name="Grouzdev D.S."/>
            <person name="Koziaeva V."/>
            <person name="Zhilina T."/>
        </authorList>
    </citation>
    <scope>NUCLEOTIDE SEQUENCE</scope>
    <source>
        <strain evidence="2">Z-7014</strain>
    </source>
</reference>
<proteinExistence type="predicted"/>
<protein>
    <recommendedName>
        <fullName evidence="4">Carboxypeptidase regulatory-like domain-containing protein</fullName>
    </recommendedName>
</protein>
<dbReference type="Proteomes" id="UP000621436">
    <property type="component" value="Unassembled WGS sequence"/>
</dbReference>
<evidence type="ECO:0008006" key="4">
    <source>
        <dbReference type="Google" id="ProtNLM"/>
    </source>
</evidence>
<keyword evidence="1" id="KW-0732">Signal</keyword>
<sequence length="516" mass="57974">MKKILSLLTVFTLLMVFSACDNIGDNGVDIIDQTYDITVEVLDENDQPVSDIGVVVNSDEIYDTDDSGRVDISSLEGENRIEIQDDSYPSKTVDSSNDGDIITFRPDEVTGSGLTIRGKLSDESEVQAADTSNNPDIGQIVLIFRYGYEVIDIENETFSIDFPREPGAITFVDADGNYAGNLALENGMDSIPGDLIDEDTNEIDLGLITFEDGTAYSEDDEVVFDSLTIQDNDLDAVAVAGSFFSAAAISPDLVEMMATESQEIRLQAMYFVSNMTLTEPDEDNIVKINNFKDLEIENHQLEIAFTPQVISDSDIEDDNNTSGIDFYLSYNNGSPEYFRDDQVINHYDTTNIYFQRDGLPGAGEYFIENNIENLDEFTFYLPDVIDQAEDHFITLDVEIELFENDEGDLLIDRINWTYKTLSGQKLTDPENILTGQEVQISAHTDDRDELKGEYYESDIHGPGRIYSSDKITDLSDTVKDLRDEEIYWDDVGSINLPYDDLYDVHYVTGYIKTEQN</sequence>
<evidence type="ECO:0000313" key="3">
    <source>
        <dbReference type="Proteomes" id="UP000621436"/>
    </source>
</evidence>